<dbReference type="AlphaFoldDB" id="E0UNB8"/>
<gene>
    <name evidence="2" type="ordered locus">Cyan7822_6786</name>
</gene>
<dbReference type="SMART" id="SM00943">
    <property type="entry name" value="Prim-Pol"/>
    <property type="match status" value="1"/>
</dbReference>
<feature type="domain" description="DNA primase/polymerase bifunctional N-terminal" evidence="1">
    <location>
        <begin position="12"/>
        <end position="190"/>
    </location>
</feature>
<dbReference type="RefSeq" id="WP_013325574.1">
    <property type="nucleotide sequence ID" value="NC_014502.1"/>
</dbReference>
<geneLocation type="plasmid" evidence="2 3">
    <name>Cy782203</name>
</geneLocation>
<sequence>MYAVTIPEPQSFIHYLSILPPHWPLIPVNRNKQPIGHQWQNHPFTRDQLITNLTGRGYLVVLNKYYQRYPIRPPGIGILLGHNSKEFLVALDVDGYSAQSFIQELLPRLPPTIAFTSGRPGRCQYLFKLPPGHSIKPFKRITGPGEALEIRATGQQSVLPPSPHPVTGQYFWLGGCRPDEMEVAIIPEQIIDLAQSPKRTKKIQPITKAPLIREVRHDRATTIEAAKSALSLIHANFADDYDSWIRIGMSLHFISFSLLDDWDRWSQLSAKYQPGECYYKWASFKGSGVSDRTLWYYVKLSR</sequence>
<dbReference type="OrthoDB" id="460004at2"/>
<evidence type="ECO:0000259" key="1">
    <source>
        <dbReference type="SMART" id="SM00943"/>
    </source>
</evidence>
<dbReference type="HOGENOM" id="CLU_080108_0_0_3"/>
<dbReference type="InterPro" id="IPR015330">
    <property type="entry name" value="DNA_primase/pol_bifunc_N"/>
</dbReference>
<name>E0UNB8_GLOV7</name>
<reference evidence="3" key="1">
    <citation type="journal article" date="2011" name="MBio">
        <title>Novel metabolic attributes of the genus Cyanothece, comprising a group of unicellular nitrogen-fixing Cyanobacteria.</title>
        <authorList>
            <person name="Bandyopadhyay A."/>
            <person name="Elvitigala T."/>
            <person name="Welsh E."/>
            <person name="Stockel J."/>
            <person name="Liberton M."/>
            <person name="Min H."/>
            <person name="Sherman L.A."/>
            <person name="Pakrasi H.B."/>
        </authorList>
    </citation>
    <scope>NUCLEOTIDE SEQUENCE [LARGE SCALE GENOMIC DNA]</scope>
    <source>
        <strain evidence="3">PCC 7822</strain>
        <plasmid evidence="3">Cy782203</plasmid>
    </source>
</reference>
<protein>
    <submittedName>
        <fullName evidence="2">Primase 2</fullName>
    </submittedName>
</protein>
<dbReference type="CDD" id="cd04859">
    <property type="entry name" value="Prim_Pol"/>
    <property type="match status" value="1"/>
</dbReference>
<dbReference type="InterPro" id="IPR014819">
    <property type="entry name" value="PriCT_2"/>
</dbReference>
<dbReference type="Pfam" id="PF09250">
    <property type="entry name" value="Prim-Pol"/>
    <property type="match status" value="1"/>
</dbReference>
<dbReference type="Proteomes" id="UP000008206">
    <property type="component" value="Plasmid Cy782203"/>
</dbReference>
<dbReference type="Pfam" id="PF08707">
    <property type="entry name" value="PriCT_2"/>
    <property type="match status" value="1"/>
</dbReference>
<proteinExistence type="predicted"/>
<evidence type="ECO:0000313" key="3">
    <source>
        <dbReference type="Proteomes" id="UP000008206"/>
    </source>
</evidence>
<accession>E0UNB8</accession>
<evidence type="ECO:0000313" key="2">
    <source>
        <dbReference type="EMBL" id="ADN18448.1"/>
    </source>
</evidence>
<keyword evidence="3" id="KW-1185">Reference proteome</keyword>
<dbReference type="EMBL" id="CP002201">
    <property type="protein sequence ID" value="ADN18448.1"/>
    <property type="molecule type" value="Genomic_DNA"/>
</dbReference>
<keyword evidence="2" id="KW-0614">Plasmid</keyword>
<dbReference type="GO" id="GO:0016817">
    <property type="term" value="F:hydrolase activity, acting on acid anhydrides"/>
    <property type="evidence" value="ECO:0007669"/>
    <property type="project" value="InterPro"/>
</dbReference>
<organism evidence="2 3">
    <name type="scientific">Gloeothece verrucosa (strain PCC 7822)</name>
    <name type="common">Cyanothece sp. (strain PCC 7822)</name>
    <dbReference type="NCBI Taxonomy" id="497965"/>
    <lineage>
        <taxon>Bacteria</taxon>
        <taxon>Bacillati</taxon>
        <taxon>Cyanobacteriota</taxon>
        <taxon>Cyanophyceae</taxon>
        <taxon>Oscillatoriophycideae</taxon>
        <taxon>Chroococcales</taxon>
        <taxon>Aphanothecaceae</taxon>
        <taxon>Gloeothece</taxon>
        <taxon>Gloeothece verrucosa</taxon>
    </lineage>
</organism>
<dbReference type="KEGG" id="cyj:Cyan7822_6786"/>